<evidence type="ECO:0000259" key="17">
    <source>
        <dbReference type="PROSITE" id="PS50125"/>
    </source>
</evidence>
<feature type="transmembrane region" description="Helical" evidence="16">
    <location>
        <begin position="185"/>
        <end position="209"/>
    </location>
</feature>
<dbReference type="Pfam" id="PF16214">
    <property type="entry name" value="AC_N"/>
    <property type="match status" value="1"/>
</dbReference>
<comment type="catalytic activity">
    <reaction evidence="1">
        <text>ATP = 3',5'-cyclic AMP + diphosphate</text>
        <dbReference type="Rhea" id="RHEA:15389"/>
        <dbReference type="ChEBI" id="CHEBI:30616"/>
        <dbReference type="ChEBI" id="CHEBI:33019"/>
        <dbReference type="ChEBI" id="CHEBI:58165"/>
        <dbReference type="EC" id="4.6.1.1"/>
    </reaction>
</comment>
<feature type="transmembrane region" description="Helical" evidence="16">
    <location>
        <begin position="801"/>
        <end position="818"/>
    </location>
</feature>
<dbReference type="InterPro" id="IPR001054">
    <property type="entry name" value="A/G_cyclase"/>
</dbReference>
<dbReference type="GO" id="GO:0005524">
    <property type="term" value="F:ATP binding"/>
    <property type="evidence" value="ECO:0007669"/>
    <property type="project" value="UniProtKB-KW"/>
</dbReference>
<comment type="similarity">
    <text evidence="14">Belongs to the adenylyl cyclase class-4/guanylyl cyclase family.</text>
</comment>
<keyword evidence="8" id="KW-0067">ATP-binding</keyword>
<dbReference type="PANTHER" id="PTHR45627:SF23">
    <property type="entry name" value="AT30656P-RELATED"/>
    <property type="match status" value="1"/>
</dbReference>
<keyword evidence="11" id="KW-0115">cAMP biosynthesis</keyword>
<dbReference type="Proteomes" id="UP001153321">
    <property type="component" value="Chromosome 2"/>
</dbReference>
<name>A0A9P0N2Y4_SPOLI</name>
<feature type="transmembrane region" description="Helical" evidence="16">
    <location>
        <begin position="239"/>
        <end position="261"/>
    </location>
</feature>
<feature type="transmembrane region" description="Helical" evidence="16">
    <location>
        <begin position="121"/>
        <end position="142"/>
    </location>
</feature>
<dbReference type="InterPro" id="IPR018297">
    <property type="entry name" value="A/G_cyclase_CS"/>
</dbReference>
<evidence type="ECO:0000256" key="16">
    <source>
        <dbReference type="SAM" id="Phobius"/>
    </source>
</evidence>
<sequence length="1185" mass="136262">MQFCKSHLTSKPLTVYSVGKRAYGDPYARLPTQVVLMDDQSLSRTMGSVVLQVGALELLARYSMNSGRATSLLSSLHEFRTQEMELVGGKQWNWKYLRDQFDQKDLEGLYRKYDDKLRETLIFIYLSLLVLFSTTHVVLVVASTFSEQIQSTSTYLTMGMYILRIGIPILTLWKTCYYPMKKKCFWMPILVTFIVTLDLVITDIAVSIYSSFEGISLRPAYSTMALLSNYIFLPMRNNFLAIILGFLVSIIYVLIFAFFTYDQDPEIAIVIASDIIYLIGVNLMGVYFRLMNEIVTRRSFLDRRACVESTLRLKFVKDQEERLMMSILPEHIVSKVRQDIRNMFMGLKTRSLSQNMKSFNQLYVEEHDNVSILYADVVNYTMISTTLAPMRMVELLNELFGRFDEASEKYFQEEIKLVFISGIRCLRIKFLGDCYYCVSGIPKPTDQHAKNCVDLGLEMIHIIKDVREKRSLNIDMRIGVHSGKILSGLIGIRKWQFDVWSKDVTIANKMESTGKAGKVHVTKQTLELLLEYAREYIIEPNFESQNDPFIVKNKLETYLLSRPSRSLEYRPFRRASVGFNKIITKTNTSTRRAEKRNTNSVRRTTTFMDENLVEYQQMLKAADAQMAKEIEDMTHGRFEGFSWYAWLLLGALLIVLILLQPLTWFQFLWTKHNSYEEPRNKFLRWVFDVSTKIIKSAHIRTAIYLMISIGLAATSVVNVIACREVPVPAAESVLSNCISSWHVTQCWGLALLLNFLFSRVFFIFKWIIAAVMTTFYLWIVWEIKTSLFINDVTWNVGLDPRISHTLAVVIITVTLYWIDRTTEFRNRLDHLWQLQLSEEQNEAETMLKVNNMLLENILPAHVVQVYLNLNRSLDELYYEKYDNVAVMFASLTDYKLGIEGDADMSDKFLLSILDEIISDFDRLLLTGASEYKVEKIKMAGWTYMAACGLDPNRRESKDSYPIGSGSIGTPPSKVRQNSPYGRAVVLTMVEFAAAMMMQLQNFNRGSFQSFEGLNLRIGMSNGEVAAGVVGSQKPLYDIWGHAVNMASRMDSTGESGKIQVTENTAIILDECDILTTCRGETFVKGAGYVKTYFVPLDENFNLIKKKNSMDFYRIEDRSRYFAVKAHRYSNTSDDLRRYSTFDVRRLSLNSDCTVSSMDTELARAPTPIEDTDINSVSSEVKETRC</sequence>
<evidence type="ECO:0000256" key="3">
    <source>
        <dbReference type="ARBA" id="ARBA00004141"/>
    </source>
</evidence>
<organism evidence="18 19">
    <name type="scientific">Spodoptera littoralis</name>
    <name type="common">Egyptian cotton leafworm</name>
    <dbReference type="NCBI Taxonomy" id="7109"/>
    <lineage>
        <taxon>Eukaryota</taxon>
        <taxon>Metazoa</taxon>
        <taxon>Ecdysozoa</taxon>
        <taxon>Arthropoda</taxon>
        <taxon>Hexapoda</taxon>
        <taxon>Insecta</taxon>
        <taxon>Pterygota</taxon>
        <taxon>Neoptera</taxon>
        <taxon>Endopterygota</taxon>
        <taxon>Lepidoptera</taxon>
        <taxon>Glossata</taxon>
        <taxon>Ditrysia</taxon>
        <taxon>Noctuoidea</taxon>
        <taxon>Noctuidae</taxon>
        <taxon>Amphipyrinae</taxon>
        <taxon>Spodoptera</taxon>
    </lineage>
</organism>
<feature type="domain" description="Guanylate cyclase" evidence="17">
    <location>
        <begin position="371"/>
        <end position="511"/>
    </location>
</feature>
<evidence type="ECO:0000256" key="8">
    <source>
        <dbReference type="ARBA" id="ARBA00022840"/>
    </source>
</evidence>
<dbReference type="Pfam" id="PF00211">
    <property type="entry name" value="Guanylate_cyc"/>
    <property type="match status" value="2"/>
</dbReference>
<evidence type="ECO:0000256" key="15">
    <source>
        <dbReference type="SAM" id="MobiDB-lite"/>
    </source>
</evidence>
<dbReference type="GO" id="GO:0007189">
    <property type="term" value="P:adenylate cyclase-activating G protein-coupled receptor signaling pathway"/>
    <property type="evidence" value="ECO:0007669"/>
    <property type="project" value="TreeGrafter"/>
</dbReference>
<feature type="transmembrane region" description="Helical" evidence="16">
    <location>
        <begin position="643"/>
        <end position="665"/>
    </location>
</feature>
<dbReference type="AlphaFoldDB" id="A0A9P0N2Y4"/>
<evidence type="ECO:0000256" key="11">
    <source>
        <dbReference type="ARBA" id="ARBA00022998"/>
    </source>
</evidence>
<keyword evidence="10 16" id="KW-1133">Transmembrane helix</keyword>
<feature type="transmembrane region" description="Helical" evidence="16">
    <location>
        <begin position="267"/>
        <end position="288"/>
    </location>
</feature>
<evidence type="ECO:0000256" key="6">
    <source>
        <dbReference type="ARBA" id="ARBA00022723"/>
    </source>
</evidence>
<dbReference type="EC" id="4.6.1.1" evidence="4"/>
<keyword evidence="13 14" id="KW-0456">Lyase</keyword>
<protein>
    <recommendedName>
        <fullName evidence="4">adenylate cyclase</fullName>
        <ecNumber evidence="4">4.6.1.1</ecNumber>
    </recommendedName>
</protein>
<feature type="transmembrane region" description="Helical" evidence="16">
    <location>
        <begin position="760"/>
        <end position="781"/>
    </location>
</feature>
<dbReference type="GO" id="GO:0006171">
    <property type="term" value="P:cAMP biosynthetic process"/>
    <property type="evidence" value="ECO:0007669"/>
    <property type="project" value="UniProtKB-KW"/>
</dbReference>
<dbReference type="GO" id="GO:0005886">
    <property type="term" value="C:plasma membrane"/>
    <property type="evidence" value="ECO:0007669"/>
    <property type="project" value="TreeGrafter"/>
</dbReference>
<evidence type="ECO:0000313" key="18">
    <source>
        <dbReference type="EMBL" id="CAH1639593.1"/>
    </source>
</evidence>
<evidence type="ECO:0000256" key="13">
    <source>
        <dbReference type="ARBA" id="ARBA00023239"/>
    </source>
</evidence>
<accession>A0A9P0N2Y4</accession>
<evidence type="ECO:0000256" key="9">
    <source>
        <dbReference type="ARBA" id="ARBA00022842"/>
    </source>
</evidence>
<proteinExistence type="inferred from homology"/>
<reference evidence="18" key="1">
    <citation type="submission" date="2022-02" db="EMBL/GenBank/DDBJ databases">
        <authorList>
            <person name="King R."/>
        </authorList>
    </citation>
    <scope>NUCLEOTIDE SEQUENCE</scope>
</reference>
<dbReference type="InterPro" id="IPR029787">
    <property type="entry name" value="Nucleotide_cyclase"/>
</dbReference>
<evidence type="ECO:0000256" key="2">
    <source>
        <dbReference type="ARBA" id="ARBA00001946"/>
    </source>
</evidence>
<keyword evidence="6" id="KW-0479">Metal-binding</keyword>
<dbReference type="FunFam" id="3.30.70.1230:FF:000024">
    <property type="entry name" value="ACXA, isoform A"/>
    <property type="match status" value="1"/>
</dbReference>
<dbReference type="InterPro" id="IPR032628">
    <property type="entry name" value="AC_N"/>
</dbReference>
<evidence type="ECO:0000256" key="5">
    <source>
        <dbReference type="ARBA" id="ARBA00022692"/>
    </source>
</evidence>
<feature type="transmembrane region" description="Helical" evidence="16">
    <location>
        <begin position="154"/>
        <end position="173"/>
    </location>
</feature>
<dbReference type="GO" id="GO:0046872">
    <property type="term" value="F:metal ion binding"/>
    <property type="evidence" value="ECO:0007669"/>
    <property type="project" value="UniProtKB-KW"/>
</dbReference>
<dbReference type="SUPFAM" id="SSF55073">
    <property type="entry name" value="Nucleotide cyclase"/>
    <property type="match status" value="2"/>
</dbReference>
<evidence type="ECO:0000256" key="12">
    <source>
        <dbReference type="ARBA" id="ARBA00023136"/>
    </source>
</evidence>
<keyword evidence="5 16" id="KW-0812">Transmembrane</keyword>
<evidence type="ECO:0000313" key="19">
    <source>
        <dbReference type="Proteomes" id="UP001153321"/>
    </source>
</evidence>
<dbReference type="PROSITE" id="PS00452">
    <property type="entry name" value="GUANYLATE_CYCLASE_1"/>
    <property type="match status" value="1"/>
</dbReference>
<evidence type="ECO:0000256" key="4">
    <source>
        <dbReference type="ARBA" id="ARBA00012201"/>
    </source>
</evidence>
<comment type="cofactor">
    <cofactor evidence="2">
        <name>Mg(2+)</name>
        <dbReference type="ChEBI" id="CHEBI:18420"/>
    </cofactor>
</comment>
<dbReference type="PROSITE" id="PS50125">
    <property type="entry name" value="GUANYLATE_CYCLASE_2"/>
    <property type="match status" value="2"/>
</dbReference>
<keyword evidence="12 16" id="KW-0472">Membrane</keyword>
<keyword evidence="19" id="KW-1185">Reference proteome</keyword>
<dbReference type="PANTHER" id="PTHR45627">
    <property type="entry name" value="ADENYLATE CYCLASE TYPE 1"/>
    <property type="match status" value="1"/>
</dbReference>
<feature type="domain" description="Guanylate cyclase" evidence="17">
    <location>
        <begin position="885"/>
        <end position="1050"/>
    </location>
</feature>
<evidence type="ECO:0000256" key="1">
    <source>
        <dbReference type="ARBA" id="ARBA00001593"/>
    </source>
</evidence>
<keyword evidence="9" id="KW-0460">Magnesium</keyword>
<dbReference type="EMBL" id="LR824533">
    <property type="protein sequence ID" value="CAH1639593.1"/>
    <property type="molecule type" value="Genomic_DNA"/>
</dbReference>
<evidence type="ECO:0000256" key="10">
    <source>
        <dbReference type="ARBA" id="ARBA00022989"/>
    </source>
</evidence>
<dbReference type="Gene3D" id="3.30.70.1230">
    <property type="entry name" value="Nucleotide cyclase"/>
    <property type="match status" value="2"/>
</dbReference>
<comment type="subcellular location">
    <subcellularLocation>
        <location evidence="3">Membrane</location>
        <topology evidence="3">Multi-pass membrane protein</topology>
    </subcellularLocation>
</comment>
<dbReference type="GO" id="GO:0004016">
    <property type="term" value="F:adenylate cyclase activity"/>
    <property type="evidence" value="ECO:0007669"/>
    <property type="project" value="UniProtKB-EC"/>
</dbReference>
<dbReference type="GO" id="GO:0035556">
    <property type="term" value="P:intracellular signal transduction"/>
    <property type="evidence" value="ECO:0007669"/>
    <property type="project" value="InterPro"/>
</dbReference>
<dbReference type="SMART" id="SM00044">
    <property type="entry name" value="CYCc"/>
    <property type="match status" value="2"/>
</dbReference>
<dbReference type="CDD" id="cd07302">
    <property type="entry name" value="CHD"/>
    <property type="match status" value="2"/>
</dbReference>
<evidence type="ECO:0000256" key="14">
    <source>
        <dbReference type="RuleBase" id="RU000405"/>
    </source>
</evidence>
<evidence type="ECO:0000256" key="7">
    <source>
        <dbReference type="ARBA" id="ARBA00022741"/>
    </source>
</evidence>
<keyword evidence="7" id="KW-0547">Nucleotide-binding</keyword>
<feature type="transmembrane region" description="Helical" evidence="16">
    <location>
        <begin position="702"/>
        <end position="721"/>
    </location>
</feature>
<gene>
    <name evidence="18" type="ORF">SPLIT_LOCUS4949</name>
</gene>
<feature type="region of interest" description="Disordered" evidence="15">
    <location>
        <begin position="1164"/>
        <end position="1185"/>
    </location>
</feature>